<sequence length="705" mass="80684">MNRAELFGLALASSQPVQQLELTPAQQKLEEARKKLRLEHTEATKSVVDPSATKFPRLTARQRAKYPKLTPTKDILTAVAKSPWARLSSSEQYLSQVDRHSVEPFYAQLEEIRRPPLGWDPRPSRKGGRNIKPPQVHLTSELLAEILRFIAKRSLLACQPYYYNDLTQQSTYIRPSTALQPAVHDSNPVTNGISGLSQNGYDVDNSFGTNRSPLAFEGGNHSYGNGNSFRGRENSIGSFALQQRPQPKDKSKLKYDIPGCQPWVLVKTKLGRRFVYNPEKNESFWKIPPDVMKGVNECEKQERENRIQQEKSEANDLEHDVQVVAEAELAITANGTPTAAPAPGPGLPANPEANRSALDSDGEEYEEVEVTDDEDEENPSKRQKIEENVEQPVEFHEDDISFQLAAMGQNYGLDPGEYGDGDGENFEEGAEGLALTDEDAKALFKDMLSDYEISPYTTWEKVIEAGYIVEDDRYTVLPNMRSRKEVWDQWTRDTIQRLKDQREKEEKKDPKIPYLAFLQRYATPKLYWPEFRRKYKKEPEMHSNKVSDKDREKWYREYLSRLKLPEATLKSDLVKLLKSTPPFALNKSVTIHTLPATLLTDLRYISLRSAIRDPLIEAHISTLPPAPTNFEISPEEQEAQAEERQERERRQFALAERQRQVQEEKRRQNGALRYSKGMLREGEEEIQRAMRVGKEGLLGHMAQEE</sequence>
<feature type="compositionally biased region" description="Basic and acidic residues" evidence="3">
    <location>
        <begin position="378"/>
        <end position="388"/>
    </location>
</feature>
<keyword evidence="1" id="KW-0677">Repeat</keyword>
<evidence type="ECO:0000313" key="5">
    <source>
        <dbReference type="EMBL" id="CAF9937276.1"/>
    </source>
</evidence>
<reference evidence="5" key="1">
    <citation type="submission" date="2021-03" db="EMBL/GenBank/DDBJ databases">
        <authorList>
            <person name="Tagirdzhanova G."/>
        </authorList>
    </citation>
    <scope>NUCLEOTIDE SEQUENCE</scope>
</reference>
<dbReference type="Gene3D" id="1.10.10.440">
    <property type="entry name" value="FF domain"/>
    <property type="match status" value="1"/>
</dbReference>
<dbReference type="SMART" id="SM00441">
    <property type="entry name" value="FF"/>
    <property type="match status" value="1"/>
</dbReference>
<feature type="compositionally biased region" description="Basic and acidic residues" evidence="3">
    <location>
        <begin position="641"/>
        <end position="667"/>
    </location>
</feature>
<dbReference type="PANTHER" id="PTHR15377:SF3">
    <property type="entry name" value="WW DOMAIN-CONTAINING PROTEIN"/>
    <property type="match status" value="1"/>
</dbReference>
<dbReference type="PANTHER" id="PTHR15377">
    <property type="entry name" value="TRANSCRIPTION ELONGATION REGULATOR 1"/>
    <property type="match status" value="1"/>
</dbReference>
<dbReference type="Gene3D" id="2.20.70.10">
    <property type="match status" value="1"/>
</dbReference>
<evidence type="ECO:0000256" key="1">
    <source>
        <dbReference type="ARBA" id="ARBA00022737"/>
    </source>
</evidence>
<dbReference type="EMBL" id="CAJPDT010000098">
    <property type="protein sequence ID" value="CAF9937276.1"/>
    <property type="molecule type" value="Genomic_DNA"/>
</dbReference>
<dbReference type="InterPro" id="IPR036020">
    <property type="entry name" value="WW_dom_sf"/>
</dbReference>
<accession>A0A8H3G6X3</accession>
<name>A0A8H3G6X3_9LECA</name>
<dbReference type="GO" id="GO:0003712">
    <property type="term" value="F:transcription coregulator activity"/>
    <property type="evidence" value="ECO:0007669"/>
    <property type="project" value="TreeGrafter"/>
</dbReference>
<feature type="region of interest" description="Disordered" evidence="3">
    <location>
        <begin position="626"/>
        <end position="687"/>
    </location>
</feature>
<gene>
    <name evidence="5" type="ORF">IMSHALPRED_011082</name>
</gene>
<feature type="compositionally biased region" description="Acidic residues" evidence="3">
    <location>
        <begin position="360"/>
        <end position="377"/>
    </location>
</feature>
<evidence type="ECO:0000313" key="6">
    <source>
        <dbReference type="Proteomes" id="UP000664534"/>
    </source>
</evidence>
<dbReference type="Pfam" id="PF01846">
    <property type="entry name" value="FF"/>
    <property type="match status" value="1"/>
</dbReference>
<feature type="region of interest" description="Disordered" evidence="3">
    <location>
        <begin position="335"/>
        <end position="388"/>
    </location>
</feature>
<dbReference type="Proteomes" id="UP000664534">
    <property type="component" value="Unassembled WGS sequence"/>
</dbReference>
<protein>
    <recommendedName>
        <fullName evidence="4">FF domain-containing protein</fullName>
    </recommendedName>
</protein>
<comment type="caution">
    <text evidence="5">The sequence shown here is derived from an EMBL/GenBank/DDBJ whole genome shotgun (WGS) entry which is preliminary data.</text>
</comment>
<dbReference type="InterPro" id="IPR002713">
    <property type="entry name" value="FF_domain"/>
</dbReference>
<dbReference type="FunFam" id="1.10.10.440:FF:000035">
    <property type="entry name" value="Putative ff domain protein"/>
    <property type="match status" value="1"/>
</dbReference>
<feature type="domain" description="FF" evidence="4">
    <location>
        <begin position="437"/>
        <end position="493"/>
    </location>
</feature>
<dbReference type="SUPFAM" id="SSF51045">
    <property type="entry name" value="WW domain"/>
    <property type="match status" value="1"/>
</dbReference>
<dbReference type="InterPro" id="IPR045148">
    <property type="entry name" value="TCRG1-like"/>
</dbReference>
<organism evidence="5 6">
    <name type="scientific">Imshaugia aleurites</name>
    <dbReference type="NCBI Taxonomy" id="172621"/>
    <lineage>
        <taxon>Eukaryota</taxon>
        <taxon>Fungi</taxon>
        <taxon>Dikarya</taxon>
        <taxon>Ascomycota</taxon>
        <taxon>Pezizomycotina</taxon>
        <taxon>Lecanoromycetes</taxon>
        <taxon>OSLEUM clade</taxon>
        <taxon>Lecanoromycetidae</taxon>
        <taxon>Lecanorales</taxon>
        <taxon>Lecanorineae</taxon>
        <taxon>Parmeliaceae</taxon>
        <taxon>Imshaugia</taxon>
    </lineage>
</organism>
<dbReference type="GO" id="GO:0070063">
    <property type="term" value="F:RNA polymerase binding"/>
    <property type="evidence" value="ECO:0007669"/>
    <property type="project" value="InterPro"/>
</dbReference>
<proteinExistence type="predicted"/>
<dbReference type="FunFam" id="2.20.70.10:FF:000049">
    <property type="entry name" value="Transcription elongation regulator 1-like"/>
    <property type="match status" value="1"/>
</dbReference>
<feature type="coiled-coil region" evidence="2">
    <location>
        <begin position="300"/>
        <end position="327"/>
    </location>
</feature>
<evidence type="ECO:0000256" key="3">
    <source>
        <dbReference type="SAM" id="MobiDB-lite"/>
    </source>
</evidence>
<evidence type="ECO:0000259" key="4">
    <source>
        <dbReference type="SMART" id="SM00441"/>
    </source>
</evidence>
<keyword evidence="6" id="KW-1185">Reference proteome</keyword>
<dbReference type="GO" id="GO:0005634">
    <property type="term" value="C:nucleus"/>
    <property type="evidence" value="ECO:0007669"/>
    <property type="project" value="TreeGrafter"/>
</dbReference>
<dbReference type="SUPFAM" id="SSF81698">
    <property type="entry name" value="FF domain"/>
    <property type="match status" value="1"/>
</dbReference>
<feature type="compositionally biased region" description="Basic and acidic residues" evidence="3">
    <location>
        <begin position="678"/>
        <end position="687"/>
    </location>
</feature>
<keyword evidence="2" id="KW-0175">Coiled coil</keyword>
<dbReference type="OrthoDB" id="410044at2759"/>
<evidence type="ECO:0000256" key="2">
    <source>
        <dbReference type="SAM" id="Coils"/>
    </source>
</evidence>
<dbReference type="AlphaFoldDB" id="A0A8H3G6X3"/>
<dbReference type="InterPro" id="IPR036517">
    <property type="entry name" value="FF_domain_sf"/>
</dbReference>